<proteinExistence type="predicted"/>
<feature type="domain" description="Lipoyl-binding" evidence="2">
    <location>
        <begin position="72"/>
        <end position="154"/>
    </location>
</feature>
<dbReference type="PROSITE" id="PS00188">
    <property type="entry name" value="BIOTIN"/>
    <property type="match status" value="1"/>
</dbReference>
<evidence type="ECO:0000256" key="1">
    <source>
        <dbReference type="SAM" id="MobiDB-lite"/>
    </source>
</evidence>
<dbReference type="Proteomes" id="UP000694287">
    <property type="component" value="Unassembled WGS sequence"/>
</dbReference>
<dbReference type="EMBL" id="JADQDK010000001">
    <property type="protein sequence ID" value="MBW0133874.1"/>
    <property type="molecule type" value="Genomic_DNA"/>
</dbReference>
<evidence type="ECO:0000313" key="4">
    <source>
        <dbReference type="Proteomes" id="UP000694287"/>
    </source>
</evidence>
<reference evidence="3 4" key="1">
    <citation type="submission" date="2020-11" db="EMBL/GenBank/DDBJ databases">
        <title>Pseudonocardia abyssalis sp. nov. and Pseudonocardia oceani sp. nov., description and phylogenomic analysis of two novel actinomycetes isolated from the deep Southern Ocean.</title>
        <authorList>
            <person name="Parra J."/>
        </authorList>
    </citation>
    <scope>NUCLEOTIDE SEQUENCE [LARGE SCALE GENOMIC DNA]</scope>
    <source>
        <strain evidence="3 4">KRD-168</strain>
    </source>
</reference>
<gene>
    <name evidence="3" type="ORF">I4I81_06360</name>
</gene>
<comment type="caution">
    <text evidence="3">The sequence shown here is derived from an EMBL/GenBank/DDBJ whole genome shotgun (WGS) entry which is preliminary data.</text>
</comment>
<name>A0ABS6UPZ5_9PSEU</name>
<evidence type="ECO:0000313" key="3">
    <source>
        <dbReference type="EMBL" id="MBW0133874.1"/>
    </source>
</evidence>
<keyword evidence="4" id="KW-1185">Reference proteome</keyword>
<dbReference type="InterPro" id="IPR000089">
    <property type="entry name" value="Biotin_lipoyl"/>
</dbReference>
<organism evidence="3 4">
    <name type="scientific">Pseudonocardia abyssalis</name>
    <dbReference type="NCBI Taxonomy" id="2792008"/>
    <lineage>
        <taxon>Bacteria</taxon>
        <taxon>Bacillati</taxon>
        <taxon>Actinomycetota</taxon>
        <taxon>Actinomycetes</taxon>
        <taxon>Pseudonocardiales</taxon>
        <taxon>Pseudonocardiaceae</taxon>
        <taxon>Pseudonocardia</taxon>
    </lineage>
</organism>
<dbReference type="InterPro" id="IPR001882">
    <property type="entry name" value="Biotin_BS"/>
</dbReference>
<dbReference type="RefSeq" id="WP_225924503.1">
    <property type="nucleotide sequence ID" value="NZ_JADQDK010000001.1"/>
</dbReference>
<dbReference type="Pfam" id="PF00364">
    <property type="entry name" value="Biotin_lipoyl"/>
    <property type="match status" value="1"/>
</dbReference>
<sequence length="155" mass="15947">MTPPEDVERVAVVLREQVLILLAQAARTPSAVRMTAGGVTVEVDWAAPSPAAPSPAAPSPAAPSPGPAAPAVEPEPDTVALCAETVGVFYRAPEPGATPFVAVGDEVRVGQQVGIVEAMKLMIPVEARRAGRVADFLVADGMAVEHGQPLLLLYP</sequence>
<evidence type="ECO:0000259" key="2">
    <source>
        <dbReference type="PROSITE" id="PS50968"/>
    </source>
</evidence>
<dbReference type="PROSITE" id="PS50968">
    <property type="entry name" value="BIOTINYL_LIPOYL"/>
    <property type="match status" value="1"/>
</dbReference>
<dbReference type="CDD" id="cd06850">
    <property type="entry name" value="biotinyl_domain"/>
    <property type="match status" value="1"/>
</dbReference>
<accession>A0ABS6UPZ5</accession>
<feature type="region of interest" description="Disordered" evidence="1">
    <location>
        <begin position="49"/>
        <end position="74"/>
    </location>
</feature>
<protein>
    <submittedName>
        <fullName evidence="3">Acetyl-CoA carboxylase biotin carboxyl carrier protein subunit</fullName>
    </submittedName>
</protein>
<feature type="compositionally biased region" description="Pro residues" evidence="1">
    <location>
        <begin position="50"/>
        <end position="68"/>
    </location>
</feature>